<protein>
    <recommendedName>
        <fullName evidence="3">DUF4258 domain-containing protein</fullName>
    </recommendedName>
</protein>
<evidence type="ECO:0008006" key="3">
    <source>
        <dbReference type="Google" id="ProtNLM"/>
    </source>
</evidence>
<reference evidence="1 2" key="1">
    <citation type="submission" date="2018-05" db="EMBL/GenBank/DDBJ databases">
        <title>Genome of Sphingosinicella humi QZX222.</title>
        <authorList>
            <person name="Qiao Z."/>
            <person name="Wang G."/>
        </authorList>
    </citation>
    <scope>NUCLEOTIDE SEQUENCE [LARGE SCALE GENOMIC DNA]</scope>
    <source>
        <strain evidence="1 2">QZX222</strain>
    </source>
</reference>
<dbReference type="Proteomes" id="UP000245916">
    <property type="component" value="Unassembled WGS sequence"/>
</dbReference>
<gene>
    <name evidence="1" type="ORF">DF286_12095</name>
</gene>
<evidence type="ECO:0000313" key="2">
    <source>
        <dbReference type="Proteomes" id="UP000245916"/>
    </source>
</evidence>
<proteinExistence type="predicted"/>
<accession>A0A2U2J5F5</accession>
<evidence type="ECO:0000313" key="1">
    <source>
        <dbReference type="EMBL" id="PWG03532.1"/>
    </source>
</evidence>
<comment type="caution">
    <text evidence="1">The sequence shown here is derived from an EMBL/GenBank/DDBJ whole genome shotgun (WGS) entry which is preliminary data.</text>
</comment>
<keyword evidence="2" id="KW-1185">Reference proteome</keyword>
<dbReference type="EMBL" id="QFFF01000001">
    <property type="protein sequence ID" value="PWG03532.1"/>
    <property type="molecule type" value="Genomic_DNA"/>
</dbReference>
<dbReference type="AlphaFoldDB" id="A0A2U2J5F5"/>
<organism evidence="1 2">
    <name type="scientific">Allosphingosinicella humi</name>
    <dbReference type="NCBI Taxonomy" id="2068657"/>
    <lineage>
        <taxon>Bacteria</taxon>
        <taxon>Pseudomonadati</taxon>
        <taxon>Pseudomonadota</taxon>
        <taxon>Alphaproteobacteria</taxon>
        <taxon>Sphingomonadales</taxon>
        <taxon>Sphingomonadaceae</taxon>
        <taxon>Allosphingosinicella</taxon>
    </lineage>
</organism>
<name>A0A2U2J5F5_9SPHN</name>
<sequence length="88" mass="10181">MYTAHARVRCQQRSIKSEAVDALLAYGDRKRHHGADIYYLTRRSRARAATALGPERYRRLERCLNAYLVVSDDGALVTAARRRTRLKF</sequence>